<keyword evidence="1" id="KW-0472">Membrane</keyword>
<dbReference type="AlphaFoldDB" id="A0A975P622"/>
<reference evidence="2" key="1">
    <citation type="submission" date="2021-06" db="EMBL/GenBank/DDBJ databases">
        <title>Direct submission.</title>
        <authorList>
            <person name="Lee C.-S."/>
            <person name="Jin L."/>
        </authorList>
    </citation>
    <scope>NUCLEOTIDE SEQUENCE</scope>
    <source>
        <strain evidence="2">Con5</strain>
    </source>
</reference>
<gene>
    <name evidence="2" type="ORF">KM031_16105</name>
</gene>
<dbReference type="RefSeq" id="WP_215504437.1">
    <property type="nucleotide sequence ID" value="NZ_CP076361.1"/>
</dbReference>
<evidence type="ECO:0000313" key="3">
    <source>
        <dbReference type="Proteomes" id="UP000679352"/>
    </source>
</evidence>
<organism evidence="2 3">
    <name type="scientific">Gemmobacter fulvus</name>
    <dbReference type="NCBI Taxonomy" id="2840474"/>
    <lineage>
        <taxon>Bacteria</taxon>
        <taxon>Pseudomonadati</taxon>
        <taxon>Pseudomonadota</taxon>
        <taxon>Alphaproteobacteria</taxon>
        <taxon>Rhodobacterales</taxon>
        <taxon>Paracoccaceae</taxon>
        <taxon>Gemmobacter</taxon>
    </lineage>
</organism>
<keyword evidence="1" id="KW-1133">Transmembrane helix</keyword>
<protein>
    <recommendedName>
        <fullName evidence="4">DoxX family protein</fullName>
    </recommendedName>
</protein>
<keyword evidence="1" id="KW-0812">Transmembrane</keyword>
<evidence type="ECO:0008006" key="4">
    <source>
        <dbReference type="Google" id="ProtNLM"/>
    </source>
</evidence>
<dbReference type="EMBL" id="CP076361">
    <property type="protein sequence ID" value="QWK90315.1"/>
    <property type="molecule type" value="Genomic_DNA"/>
</dbReference>
<proteinExistence type="predicted"/>
<accession>A0A975P622</accession>
<dbReference type="Proteomes" id="UP000679352">
    <property type="component" value="Chromosome"/>
</dbReference>
<feature type="transmembrane region" description="Helical" evidence="1">
    <location>
        <begin position="72"/>
        <end position="91"/>
    </location>
</feature>
<dbReference type="KEGG" id="gfu:KM031_16105"/>
<name>A0A975P622_9RHOB</name>
<keyword evidence="3" id="KW-1185">Reference proteome</keyword>
<evidence type="ECO:0000256" key="1">
    <source>
        <dbReference type="SAM" id="Phobius"/>
    </source>
</evidence>
<evidence type="ECO:0000313" key="2">
    <source>
        <dbReference type="EMBL" id="QWK90315.1"/>
    </source>
</evidence>
<sequence length="131" mass="13685">MANMIALGQCALRLVLAAVFGAQGLSQVSILVAQAGTPLDPFIGISGSLLVALNAVLVTIAIWLAFGVRTRVVTLIGLTLYLAAMFLHLRASLVAEVAMAEVLAVVLMALPLILLGGGRFALYRAGWKEVL</sequence>
<feature type="transmembrane region" description="Helical" evidence="1">
    <location>
        <begin position="45"/>
        <end position="65"/>
    </location>
</feature>
<feature type="transmembrane region" description="Helical" evidence="1">
    <location>
        <begin position="97"/>
        <end position="122"/>
    </location>
</feature>